<dbReference type="EMBL" id="JAIXNE010000005">
    <property type="protein sequence ID" value="MCA6078192.1"/>
    <property type="molecule type" value="Genomic_DNA"/>
</dbReference>
<dbReference type="Pfam" id="PF12669">
    <property type="entry name" value="FeoB_associated"/>
    <property type="match status" value="1"/>
</dbReference>
<evidence type="ECO:0000313" key="2">
    <source>
        <dbReference type="Proteomes" id="UP001139409"/>
    </source>
</evidence>
<reference evidence="1" key="1">
    <citation type="submission" date="2021-09" db="EMBL/GenBank/DDBJ databases">
        <title>Fulvivirga sp. isolated from coastal sediment.</title>
        <authorList>
            <person name="Yu H."/>
        </authorList>
    </citation>
    <scope>NUCLEOTIDE SEQUENCE</scope>
    <source>
        <strain evidence="1">1062</strain>
    </source>
</reference>
<gene>
    <name evidence="1" type="ORF">LDX50_25190</name>
</gene>
<organism evidence="1 2">
    <name type="scientific">Fulvivirga sedimenti</name>
    <dbReference type="NCBI Taxonomy" id="2879465"/>
    <lineage>
        <taxon>Bacteria</taxon>
        <taxon>Pseudomonadati</taxon>
        <taxon>Bacteroidota</taxon>
        <taxon>Cytophagia</taxon>
        <taxon>Cytophagales</taxon>
        <taxon>Fulvivirgaceae</taxon>
        <taxon>Fulvivirga</taxon>
    </lineage>
</organism>
<dbReference type="AlphaFoldDB" id="A0A9X1HWQ7"/>
<dbReference type="Proteomes" id="UP001139409">
    <property type="component" value="Unassembled WGS sequence"/>
</dbReference>
<name>A0A9X1HWQ7_9BACT</name>
<accession>A0A9X1HWQ7</accession>
<evidence type="ECO:0000313" key="1">
    <source>
        <dbReference type="EMBL" id="MCA6078192.1"/>
    </source>
</evidence>
<sequence length="53" mass="5826">MQEILLVILFIGAIIYVARHIYLQNKPGQEGCGPKCGCDSPARQSLLSRAKPK</sequence>
<dbReference type="RefSeq" id="WP_225699047.1">
    <property type="nucleotide sequence ID" value="NZ_JAIXNE010000005.1"/>
</dbReference>
<proteinExistence type="predicted"/>
<keyword evidence="2" id="KW-1185">Reference proteome</keyword>
<comment type="caution">
    <text evidence="1">The sequence shown here is derived from an EMBL/GenBank/DDBJ whole genome shotgun (WGS) entry which is preliminary data.</text>
</comment>
<protein>
    <submittedName>
        <fullName evidence="1">FeoB-associated Cys-rich membrane protein</fullName>
    </submittedName>
</protein>